<feature type="domain" description="WSC" evidence="3">
    <location>
        <begin position="956"/>
        <end position="1050"/>
    </location>
</feature>
<evidence type="ECO:0000256" key="1">
    <source>
        <dbReference type="ARBA" id="ARBA00022737"/>
    </source>
</evidence>
<keyword evidence="5" id="KW-1185">Reference proteome</keyword>
<dbReference type="PANTHER" id="PTHR45964">
    <property type="entry name" value="WSCD FAMILY MEMBER CG9164"/>
    <property type="match status" value="1"/>
</dbReference>
<evidence type="ECO:0000313" key="4">
    <source>
        <dbReference type="EMBL" id="OCL10625.1"/>
    </source>
</evidence>
<dbReference type="PANTHER" id="PTHR45964:SF5">
    <property type="entry name" value="WSCD FAMILY MEMBER CG9164"/>
    <property type="match status" value="1"/>
</dbReference>
<feature type="domain" description="WSC" evidence="3">
    <location>
        <begin position="1217"/>
        <end position="1312"/>
    </location>
</feature>
<feature type="signal peptide" evidence="2">
    <location>
        <begin position="1"/>
        <end position="18"/>
    </location>
</feature>
<evidence type="ECO:0000256" key="2">
    <source>
        <dbReference type="SAM" id="SignalP"/>
    </source>
</evidence>
<keyword evidence="1" id="KW-0677">Repeat</keyword>
<dbReference type="PROSITE" id="PS51212">
    <property type="entry name" value="WSC"/>
    <property type="match status" value="3"/>
</dbReference>
<dbReference type="Pfam" id="PF01822">
    <property type="entry name" value="WSC"/>
    <property type="match status" value="3"/>
</dbReference>
<feature type="domain" description="WSC" evidence="3">
    <location>
        <begin position="1075"/>
        <end position="1167"/>
    </location>
</feature>
<dbReference type="InterPro" id="IPR051589">
    <property type="entry name" value="Sialate-O-sulfotransferase"/>
</dbReference>
<dbReference type="SMART" id="SM00321">
    <property type="entry name" value="WSC"/>
    <property type="match status" value="3"/>
</dbReference>
<dbReference type="InterPro" id="IPR002889">
    <property type="entry name" value="WSC_carb-bd"/>
</dbReference>
<name>A0A8E2JUY0_9PEZI</name>
<accession>A0A8E2JUY0</accession>
<protein>
    <submittedName>
        <fullName evidence="4">WSC-domain-containing protein</fullName>
    </submittedName>
</protein>
<dbReference type="InterPro" id="IPR013783">
    <property type="entry name" value="Ig-like_fold"/>
</dbReference>
<evidence type="ECO:0000259" key="3">
    <source>
        <dbReference type="PROSITE" id="PS51212"/>
    </source>
</evidence>
<organism evidence="4 5">
    <name type="scientific">Glonium stellatum</name>
    <dbReference type="NCBI Taxonomy" id="574774"/>
    <lineage>
        <taxon>Eukaryota</taxon>
        <taxon>Fungi</taxon>
        <taxon>Dikarya</taxon>
        <taxon>Ascomycota</taxon>
        <taxon>Pezizomycotina</taxon>
        <taxon>Dothideomycetes</taxon>
        <taxon>Pleosporomycetidae</taxon>
        <taxon>Gloniales</taxon>
        <taxon>Gloniaceae</taxon>
        <taxon>Glonium</taxon>
    </lineage>
</organism>
<dbReference type="Gene3D" id="2.60.40.10">
    <property type="entry name" value="Immunoglobulins"/>
    <property type="match status" value="1"/>
</dbReference>
<dbReference type="OrthoDB" id="5985073at2759"/>
<proteinExistence type="predicted"/>
<dbReference type="EMBL" id="KV749202">
    <property type="protein sequence ID" value="OCL10625.1"/>
    <property type="molecule type" value="Genomic_DNA"/>
</dbReference>
<sequence length="1313" mass="135235">MRIAAALAAIWVFGSILAVHSHDSTDTLMDGDSAQSGYLPNHNMDPTVISGGSFGQMWQYKAAIPSGSPQDQFYAKLLVYTPSTLGRQIVLAFSEANRIYILDAVNGTLIAKRDLSLEGESPFQVADLPSCNDIGQNIGITGTPVIDPSTDTIYFWAKSYLSSGQRGWQNGAYRFHAIDAATLAERAGFPINIQGAMAGNDNTRWFTGGTHLQRASLNLVNGIVFAGFGGHCDLFNYTGWVVGMSTSGKYLTGYVSSGGLGAPPEDGTWTGGGGGGGVWMSGAAIASDNSGRIFYATGNGKGTTVNQQLAASGRVHLNTLSECMVNLAINPQTGALTQHDYFEPSAYLGMDAGDRDLGSGAVCLPDPATFSGGGIVRIAINCGKNGNCYITNADNLGGYKMGAGGGDAIIQTLTPPSGGSIFGNSGTYPLEGGYLYISPVGSPTYVYSLGFDTNGRPAFTLVAQTDDNSPGAVGVGPATITTLNGQPGTAILWVVDTDGVRAYNAVPVNGKMIKINLPATPGPSKFQRPAFGNGRYYMSGTNGVIAAFGAPVALPLNCTSLLDFGSVTIGATRTMMLNCTANVAIVRIQGMTIGKSIYQAQNSSLPQGSLNAGDSFSASVSFNLTGYVLSSGSTSAPSVSPGVQSTALNLYTTNGVAGYSTQQGITLTGNIVSANPFMTMSPLQVNFPSLIVGSSVSTSGSASTFIIHNLGQSALTISGYAYSNDTSGPFANVTMDSSANGTYVLDINGYFTSQDLPLVSTTIPAGGSITVNVKFLSSVVGTHFTILTAYSDGGSAYSILTGAANTAPIALLEASTNEGGWLQIPDCATPADGCTLQVDIGTAIGPSSMLKTIRFTNNGGSNLIITKSKPPTGSFLGATNPTTDLSEGLAILPSGQSTATVYFQPGSAYLNADPVVYSGAWTLNTNDLSFGVHVLNFTGTLAPPRVGPLLSNGLARFKYLGCFQDGAAARIESTQIINVNNTNGLCQQQGLTAGFPFAGTEYQTECWVGYTIPSASAKVADSKCATYTCPGDQSQLCGGVGGYMSMYYDTIKYDPSIGAFIGGYAPPSAPPQVGSYRHVGCFADNAGARTLSGGNVGNAKTNSLESCAAACKGTLYFGTEYAAECYCGNSLLNNPTQQPDSQCGMICPGNSSEICGAGSRLTLYINNGTSSSIIISSSTSKASSSSSSISSPGVTSATSSTISSIFTTTSVVQSVGTYNLFGCFTDSLTARALSSSKFTSSTSMTVETCVSGCQAKGYTKAGVEYGGECYCGNNLAITSTVASTLDCMASFCTGNLQEYCGGSKRLLVYSSGP</sequence>
<evidence type="ECO:0000313" key="5">
    <source>
        <dbReference type="Proteomes" id="UP000250140"/>
    </source>
</evidence>
<gene>
    <name evidence="4" type="ORF">AOQ84DRAFT_337134</name>
</gene>
<reference evidence="4 5" key="1">
    <citation type="journal article" date="2016" name="Nat. Commun.">
        <title>Ectomycorrhizal ecology is imprinted in the genome of the dominant symbiotic fungus Cenococcum geophilum.</title>
        <authorList>
            <consortium name="DOE Joint Genome Institute"/>
            <person name="Peter M."/>
            <person name="Kohler A."/>
            <person name="Ohm R.A."/>
            <person name="Kuo A."/>
            <person name="Krutzmann J."/>
            <person name="Morin E."/>
            <person name="Arend M."/>
            <person name="Barry K.W."/>
            <person name="Binder M."/>
            <person name="Choi C."/>
            <person name="Clum A."/>
            <person name="Copeland A."/>
            <person name="Grisel N."/>
            <person name="Haridas S."/>
            <person name="Kipfer T."/>
            <person name="LaButti K."/>
            <person name="Lindquist E."/>
            <person name="Lipzen A."/>
            <person name="Maire R."/>
            <person name="Meier B."/>
            <person name="Mihaltcheva S."/>
            <person name="Molinier V."/>
            <person name="Murat C."/>
            <person name="Poggeler S."/>
            <person name="Quandt C.A."/>
            <person name="Sperisen C."/>
            <person name="Tritt A."/>
            <person name="Tisserant E."/>
            <person name="Crous P.W."/>
            <person name="Henrissat B."/>
            <person name="Nehls U."/>
            <person name="Egli S."/>
            <person name="Spatafora J.W."/>
            <person name="Grigoriev I.V."/>
            <person name="Martin F.M."/>
        </authorList>
    </citation>
    <scope>NUCLEOTIDE SEQUENCE [LARGE SCALE GENOMIC DNA]</scope>
    <source>
        <strain evidence="4 5">CBS 207.34</strain>
    </source>
</reference>
<dbReference type="Proteomes" id="UP000250140">
    <property type="component" value="Unassembled WGS sequence"/>
</dbReference>
<keyword evidence="2" id="KW-0732">Signal</keyword>
<feature type="chain" id="PRO_5034052334" evidence="2">
    <location>
        <begin position="19"/>
        <end position="1313"/>
    </location>
</feature>